<sequence>MDVTKVIEIAHALYRARGDKAEVEAAQKERHYRETGDEQEAETWRRIRGSIRQMRGANES</sequence>
<proteinExistence type="predicted"/>
<dbReference type="OrthoDB" id="7933758at2"/>
<evidence type="ECO:0000313" key="1">
    <source>
        <dbReference type="EMBL" id="SMX33488.1"/>
    </source>
</evidence>
<dbReference type="Proteomes" id="UP000207598">
    <property type="component" value="Unassembled WGS sequence"/>
</dbReference>
<reference evidence="1 2" key="1">
    <citation type="submission" date="2017-05" db="EMBL/GenBank/DDBJ databases">
        <authorList>
            <person name="Song R."/>
            <person name="Chenine A.L."/>
            <person name="Ruprecht R.M."/>
        </authorList>
    </citation>
    <scope>NUCLEOTIDE SEQUENCE [LARGE SCALE GENOMIC DNA]</scope>
    <source>
        <strain evidence="1 2">CECT 8898</strain>
    </source>
</reference>
<dbReference type="EMBL" id="FXYF01000001">
    <property type="protein sequence ID" value="SMX33488.1"/>
    <property type="molecule type" value="Genomic_DNA"/>
</dbReference>
<keyword evidence="2" id="KW-1185">Reference proteome</keyword>
<gene>
    <name evidence="1" type="ORF">MAA8898_00475</name>
</gene>
<organism evidence="1 2">
    <name type="scientific">Maliponia aquimaris</name>
    <dbReference type="NCBI Taxonomy" id="1673631"/>
    <lineage>
        <taxon>Bacteria</taxon>
        <taxon>Pseudomonadati</taxon>
        <taxon>Pseudomonadota</taxon>
        <taxon>Alphaproteobacteria</taxon>
        <taxon>Rhodobacterales</taxon>
        <taxon>Paracoccaceae</taxon>
        <taxon>Maliponia</taxon>
    </lineage>
</organism>
<name>A0A238JS39_9RHOB</name>
<dbReference type="RefSeq" id="WP_094019342.1">
    <property type="nucleotide sequence ID" value="NZ_FXYF01000001.1"/>
</dbReference>
<evidence type="ECO:0000313" key="2">
    <source>
        <dbReference type="Proteomes" id="UP000207598"/>
    </source>
</evidence>
<protein>
    <submittedName>
        <fullName evidence="1">Uncharacterized protein</fullName>
    </submittedName>
</protein>
<accession>A0A238JS39</accession>
<dbReference type="AlphaFoldDB" id="A0A238JS39"/>